<evidence type="ECO:0000313" key="6">
    <source>
        <dbReference type="Proteomes" id="UP001346149"/>
    </source>
</evidence>
<keyword evidence="1" id="KW-0489">Methyltransferase</keyword>
<dbReference type="InterPro" id="IPR016461">
    <property type="entry name" value="COMT-like"/>
</dbReference>
<dbReference type="SUPFAM" id="SSF53335">
    <property type="entry name" value="S-adenosyl-L-methionine-dependent methyltransferases"/>
    <property type="match status" value="1"/>
</dbReference>
<name>A0AAN7LMP7_TRANT</name>
<proteinExistence type="predicted"/>
<evidence type="ECO:0000256" key="1">
    <source>
        <dbReference type="ARBA" id="ARBA00022603"/>
    </source>
</evidence>
<dbReference type="EMBL" id="JAXQNO010000012">
    <property type="protein sequence ID" value="KAK4787259.1"/>
    <property type="molecule type" value="Genomic_DNA"/>
</dbReference>
<dbReference type="InterPro" id="IPR029063">
    <property type="entry name" value="SAM-dependent_MTases_sf"/>
</dbReference>
<dbReference type="PANTHER" id="PTHR11746">
    <property type="entry name" value="O-METHYLTRANSFERASE"/>
    <property type="match status" value="1"/>
</dbReference>
<dbReference type="GO" id="GO:0032259">
    <property type="term" value="P:methylation"/>
    <property type="evidence" value="ECO:0007669"/>
    <property type="project" value="UniProtKB-KW"/>
</dbReference>
<evidence type="ECO:0000313" key="5">
    <source>
        <dbReference type="EMBL" id="KAK4787259.1"/>
    </source>
</evidence>
<comment type="caution">
    <text evidence="5">The sequence shown here is derived from an EMBL/GenBank/DDBJ whole genome shotgun (WGS) entry which is preliminary data.</text>
</comment>
<evidence type="ECO:0000256" key="3">
    <source>
        <dbReference type="ARBA" id="ARBA00022691"/>
    </source>
</evidence>
<sequence length="106" mass="12649">MDYIQWIIHDWNDQESVEILRRCREGLSQTDKGVKVIIIDIVMEYIKRDVKLVETQLFYDLQMMVLFTGKERSEREWAKLFAEGGFPDYKITPIMNTLQSVIEVYP</sequence>
<evidence type="ECO:0000259" key="4">
    <source>
        <dbReference type="Pfam" id="PF00891"/>
    </source>
</evidence>
<dbReference type="Proteomes" id="UP001346149">
    <property type="component" value="Unassembled WGS sequence"/>
</dbReference>
<dbReference type="AlphaFoldDB" id="A0AAN7LMP7"/>
<accession>A0AAN7LMP7</accession>
<organism evidence="5 6">
    <name type="scientific">Trapa natans</name>
    <name type="common">Water chestnut</name>
    <dbReference type="NCBI Taxonomy" id="22666"/>
    <lineage>
        <taxon>Eukaryota</taxon>
        <taxon>Viridiplantae</taxon>
        <taxon>Streptophyta</taxon>
        <taxon>Embryophyta</taxon>
        <taxon>Tracheophyta</taxon>
        <taxon>Spermatophyta</taxon>
        <taxon>Magnoliopsida</taxon>
        <taxon>eudicotyledons</taxon>
        <taxon>Gunneridae</taxon>
        <taxon>Pentapetalae</taxon>
        <taxon>rosids</taxon>
        <taxon>malvids</taxon>
        <taxon>Myrtales</taxon>
        <taxon>Lythraceae</taxon>
        <taxon>Trapa</taxon>
    </lineage>
</organism>
<dbReference type="Pfam" id="PF00891">
    <property type="entry name" value="Methyltransf_2"/>
    <property type="match status" value="1"/>
</dbReference>
<protein>
    <recommendedName>
        <fullName evidence="4">O-methyltransferase C-terminal domain-containing protein</fullName>
    </recommendedName>
</protein>
<dbReference type="GO" id="GO:0008171">
    <property type="term" value="F:O-methyltransferase activity"/>
    <property type="evidence" value="ECO:0007669"/>
    <property type="project" value="InterPro"/>
</dbReference>
<reference evidence="5 6" key="1">
    <citation type="journal article" date="2023" name="Hortic Res">
        <title>Pangenome of water caltrop reveals structural variations and asymmetric subgenome divergence after allopolyploidization.</title>
        <authorList>
            <person name="Zhang X."/>
            <person name="Chen Y."/>
            <person name="Wang L."/>
            <person name="Yuan Y."/>
            <person name="Fang M."/>
            <person name="Shi L."/>
            <person name="Lu R."/>
            <person name="Comes H.P."/>
            <person name="Ma Y."/>
            <person name="Chen Y."/>
            <person name="Huang G."/>
            <person name="Zhou Y."/>
            <person name="Zheng Z."/>
            <person name="Qiu Y."/>
        </authorList>
    </citation>
    <scope>NUCLEOTIDE SEQUENCE [LARGE SCALE GENOMIC DNA]</scope>
    <source>
        <strain evidence="5">F231</strain>
    </source>
</reference>
<dbReference type="Gene3D" id="3.40.50.150">
    <property type="entry name" value="Vaccinia Virus protein VP39"/>
    <property type="match status" value="1"/>
</dbReference>
<dbReference type="PROSITE" id="PS51683">
    <property type="entry name" value="SAM_OMT_II"/>
    <property type="match status" value="1"/>
</dbReference>
<keyword evidence="2" id="KW-0808">Transferase</keyword>
<evidence type="ECO:0000256" key="2">
    <source>
        <dbReference type="ARBA" id="ARBA00022679"/>
    </source>
</evidence>
<dbReference type="InterPro" id="IPR001077">
    <property type="entry name" value="COMT_C"/>
</dbReference>
<keyword evidence="3" id="KW-0949">S-adenosyl-L-methionine</keyword>
<feature type="domain" description="O-methyltransferase C-terminal" evidence="4">
    <location>
        <begin position="4"/>
        <end position="86"/>
    </location>
</feature>
<keyword evidence="6" id="KW-1185">Reference proteome</keyword>
<gene>
    <name evidence="5" type="ORF">SAY86_011092</name>
</gene>